<sequence>RLSIFFTYDHNLLQTNDLTQLFYYVNLISLYKVI</sequence>
<proteinExistence type="predicted"/>
<protein>
    <submittedName>
        <fullName evidence="1">Uncharacterized protein</fullName>
    </submittedName>
</protein>
<organism evidence="1">
    <name type="scientific">marine metagenome</name>
    <dbReference type="NCBI Taxonomy" id="408172"/>
    <lineage>
        <taxon>unclassified sequences</taxon>
        <taxon>metagenomes</taxon>
        <taxon>ecological metagenomes</taxon>
    </lineage>
</organism>
<gene>
    <name evidence="1" type="ORF">METZ01_LOCUS367331</name>
</gene>
<dbReference type="EMBL" id="UINC01132270">
    <property type="protein sequence ID" value="SVD14477.1"/>
    <property type="molecule type" value="Genomic_DNA"/>
</dbReference>
<name>A0A382SZ14_9ZZZZ</name>
<evidence type="ECO:0000313" key="1">
    <source>
        <dbReference type="EMBL" id="SVD14477.1"/>
    </source>
</evidence>
<accession>A0A382SZ14</accession>
<dbReference type="AlphaFoldDB" id="A0A382SZ14"/>
<feature type="non-terminal residue" evidence="1">
    <location>
        <position position="1"/>
    </location>
</feature>
<reference evidence="1" key="1">
    <citation type="submission" date="2018-05" db="EMBL/GenBank/DDBJ databases">
        <authorList>
            <person name="Lanie J.A."/>
            <person name="Ng W.-L."/>
            <person name="Kazmierczak K.M."/>
            <person name="Andrzejewski T.M."/>
            <person name="Davidsen T.M."/>
            <person name="Wayne K.J."/>
            <person name="Tettelin H."/>
            <person name="Glass J.I."/>
            <person name="Rusch D."/>
            <person name="Podicherti R."/>
            <person name="Tsui H.-C.T."/>
            <person name="Winkler M.E."/>
        </authorList>
    </citation>
    <scope>NUCLEOTIDE SEQUENCE</scope>
</reference>